<dbReference type="Pfam" id="PF05096">
    <property type="entry name" value="Glu_cyclase_2"/>
    <property type="match status" value="1"/>
</dbReference>
<dbReference type="PANTHER" id="PTHR31270">
    <property type="entry name" value="GLUTAMINYL-PEPTIDE CYCLOTRANSFERASE"/>
    <property type="match status" value="1"/>
</dbReference>
<dbReference type="RefSeq" id="WP_244016649.1">
    <property type="nucleotide sequence ID" value="NZ_JALHLF010000004.1"/>
</dbReference>
<accession>A0ABT0B9I4</accession>
<dbReference type="InterPro" id="IPR007788">
    <property type="entry name" value="QCT"/>
</dbReference>
<keyword evidence="1" id="KW-0732">Signal</keyword>
<protein>
    <submittedName>
        <fullName evidence="2">Glutaminyl-peptide cyclotransferase</fullName>
    </submittedName>
</protein>
<reference evidence="2" key="1">
    <citation type="submission" date="2022-03" db="EMBL/GenBank/DDBJ databases">
        <title>Identification of a novel bacterium isolated from mangrove sediments.</title>
        <authorList>
            <person name="Pan X."/>
        </authorList>
    </citation>
    <scope>NUCLEOTIDE SEQUENCE</scope>
    <source>
        <strain evidence="2">B1949</strain>
    </source>
</reference>
<proteinExistence type="predicted"/>
<name>A0ABT0B9I4_9SPHN</name>
<dbReference type="SUPFAM" id="SSF63825">
    <property type="entry name" value="YWTD domain"/>
    <property type="match status" value="1"/>
</dbReference>
<dbReference type="Proteomes" id="UP001162881">
    <property type="component" value="Unassembled WGS sequence"/>
</dbReference>
<sequence>MTLASSTPLARALLGLLLTGLCACTAKATPVCSYSVLATYPHDPQAFTEGLFFADGVLYESTGQKGQSRVYTRTLESTTPIREGQVDPTFFGEGSVAWGDQIISLTWRDGLGYRWDRKTLKPITLFPFSGEGWGMTIHDGTIYQSDGSANLILRDPATFKRTGTIAVTDAGEPVPMLNELEWIDGEIWANVWMTDRIARIDPASGAVKSWVDLSGLAAKSGARTSDDVLNGIAYDAARKRIFVTGKDWDKLYQITPKCS</sequence>
<feature type="chain" id="PRO_5045207937" evidence="1">
    <location>
        <begin position="29"/>
        <end position="259"/>
    </location>
</feature>
<dbReference type="PANTHER" id="PTHR31270:SF1">
    <property type="entry name" value="GLUTAMINYL-PEPTIDE CYCLOTRANSFERASE"/>
    <property type="match status" value="1"/>
</dbReference>
<gene>
    <name evidence="2" type="ORF">MTR62_02225</name>
</gene>
<organism evidence="2 3">
    <name type="scientific">Novosphingobium organovorum</name>
    <dbReference type="NCBI Taxonomy" id="2930092"/>
    <lineage>
        <taxon>Bacteria</taxon>
        <taxon>Pseudomonadati</taxon>
        <taxon>Pseudomonadota</taxon>
        <taxon>Alphaproteobacteria</taxon>
        <taxon>Sphingomonadales</taxon>
        <taxon>Sphingomonadaceae</taxon>
        <taxon>Novosphingobium</taxon>
    </lineage>
</organism>
<evidence type="ECO:0000313" key="3">
    <source>
        <dbReference type="Proteomes" id="UP001162881"/>
    </source>
</evidence>
<keyword evidence="3" id="KW-1185">Reference proteome</keyword>
<evidence type="ECO:0000256" key="1">
    <source>
        <dbReference type="SAM" id="SignalP"/>
    </source>
</evidence>
<evidence type="ECO:0000313" key="2">
    <source>
        <dbReference type="EMBL" id="MCJ2181530.1"/>
    </source>
</evidence>
<comment type="caution">
    <text evidence="2">The sequence shown here is derived from an EMBL/GenBank/DDBJ whole genome shotgun (WGS) entry which is preliminary data.</text>
</comment>
<feature type="signal peptide" evidence="1">
    <location>
        <begin position="1"/>
        <end position="28"/>
    </location>
</feature>
<dbReference type="EMBL" id="JALHLF010000004">
    <property type="protein sequence ID" value="MCJ2181530.1"/>
    <property type="molecule type" value="Genomic_DNA"/>
</dbReference>